<feature type="compositionally biased region" description="Basic and acidic residues" evidence="1">
    <location>
        <begin position="296"/>
        <end position="307"/>
    </location>
</feature>
<evidence type="ECO:0000313" key="3">
    <source>
        <dbReference type="Proteomes" id="UP000619244"/>
    </source>
</evidence>
<sequence length="545" mass="52766">MSEHDERHGPRDRHEHGGDEHGRDERRYAAGRHGEEHEQQAGNGTVNHGPSDRPGSGEPGEPGRTDASTDTGEGGSGAAADRDAADAGGRSAASAVPGTSDPTAPAASEPSAPTMPTASGTSGSTAADTSAASGSAASDVPETVALPRAGGSEASGSTASDVPETVTLPAADVPAASGSAASDVPETVALPAVGGSKASGGSGTSGGAGAGDTDGPGLDELALRRLLHQAVDEIEPTDGTLEHLRRAVPARRARKRQAAVGMAAAALFIGTAVPALLHVSQATGPNADPSIAANSERTKDEGGKAEEAADGGSKSDASSEKSDGGGKDGKKEKKDRESGASSGATSGADPSTTSASAPACTPVQLGSATANVGAPDAAGAVYGSFRVANVSSASCTVTGPGAVTVAPQGAADGSQVHAARHVAGDAAAGLPDPSTESGTLVLVPGAAYEVKFAWVPSQTCPSTGGGGDGEPVPDPSPTNPPVEGGDDTASEGDNTMSTQLMRQDGTLDGSVAVSHTAQGGAPTATTTVSNACAGSVYYTGVLATS</sequence>
<protein>
    <recommendedName>
        <fullName evidence="4">DUF4232 domain-containing protein</fullName>
    </recommendedName>
</protein>
<feature type="compositionally biased region" description="Low complexity" evidence="1">
    <location>
        <begin position="149"/>
        <end position="160"/>
    </location>
</feature>
<comment type="caution">
    <text evidence="2">The sequence shown here is derived from an EMBL/GenBank/DDBJ whole genome shotgun (WGS) entry which is preliminary data.</text>
</comment>
<reference evidence="2" key="2">
    <citation type="submission" date="2020-09" db="EMBL/GenBank/DDBJ databases">
        <authorList>
            <person name="Sun Q."/>
            <person name="Ohkuma M."/>
        </authorList>
    </citation>
    <scope>NUCLEOTIDE SEQUENCE</scope>
    <source>
        <strain evidence="2">JCM 4790</strain>
    </source>
</reference>
<feature type="compositionally biased region" description="Gly residues" evidence="1">
    <location>
        <begin position="197"/>
        <end position="214"/>
    </location>
</feature>
<gene>
    <name evidence="2" type="ORF">GCM10010358_31060</name>
</gene>
<evidence type="ECO:0000313" key="2">
    <source>
        <dbReference type="EMBL" id="GGX74470.1"/>
    </source>
</evidence>
<dbReference type="RefSeq" id="WP_229919350.1">
    <property type="nucleotide sequence ID" value="NZ_BMVU01000012.1"/>
</dbReference>
<feature type="compositionally biased region" description="Low complexity" evidence="1">
    <location>
        <begin position="169"/>
        <end position="196"/>
    </location>
</feature>
<feature type="compositionally biased region" description="Low complexity" evidence="1">
    <location>
        <begin position="339"/>
        <end position="359"/>
    </location>
</feature>
<accession>A0A918NKC2</accession>
<evidence type="ECO:0000256" key="1">
    <source>
        <dbReference type="SAM" id="MobiDB-lite"/>
    </source>
</evidence>
<organism evidence="2 3">
    <name type="scientific">Streptomyces minutiscleroticus</name>
    <dbReference type="NCBI Taxonomy" id="68238"/>
    <lineage>
        <taxon>Bacteria</taxon>
        <taxon>Bacillati</taxon>
        <taxon>Actinomycetota</taxon>
        <taxon>Actinomycetes</taxon>
        <taxon>Kitasatosporales</taxon>
        <taxon>Streptomycetaceae</taxon>
        <taxon>Streptomyces</taxon>
    </lineage>
</organism>
<name>A0A918NKC2_9ACTN</name>
<feature type="region of interest" description="Disordered" evidence="1">
    <location>
        <begin position="1"/>
        <end position="219"/>
    </location>
</feature>
<proteinExistence type="predicted"/>
<dbReference type="Proteomes" id="UP000619244">
    <property type="component" value="Unassembled WGS sequence"/>
</dbReference>
<keyword evidence="3" id="KW-1185">Reference proteome</keyword>
<evidence type="ECO:0008006" key="4">
    <source>
        <dbReference type="Google" id="ProtNLM"/>
    </source>
</evidence>
<feature type="region of interest" description="Disordered" evidence="1">
    <location>
        <begin position="284"/>
        <end position="359"/>
    </location>
</feature>
<feature type="region of interest" description="Disordered" evidence="1">
    <location>
        <begin position="459"/>
        <end position="495"/>
    </location>
</feature>
<feature type="compositionally biased region" description="Basic and acidic residues" evidence="1">
    <location>
        <begin position="317"/>
        <end position="338"/>
    </location>
</feature>
<dbReference type="AlphaFoldDB" id="A0A918NKC2"/>
<feature type="compositionally biased region" description="Low complexity" evidence="1">
    <location>
        <begin position="86"/>
        <end position="139"/>
    </location>
</feature>
<feature type="compositionally biased region" description="Basic and acidic residues" evidence="1">
    <location>
        <begin position="1"/>
        <end position="39"/>
    </location>
</feature>
<reference evidence="2" key="1">
    <citation type="journal article" date="2014" name="Int. J. Syst. Evol. Microbiol.">
        <title>Complete genome sequence of Corynebacterium casei LMG S-19264T (=DSM 44701T), isolated from a smear-ripened cheese.</title>
        <authorList>
            <consortium name="US DOE Joint Genome Institute (JGI-PGF)"/>
            <person name="Walter F."/>
            <person name="Albersmeier A."/>
            <person name="Kalinowski J."/>
            <person name="Ruckert C."/>
        </authorList>
    </citation>
    <scope>NUCLEOTIDE SEQUENCE</scope>
    <source>
        <strain evidence="2">JCM 4790</strain>
    </source>
</reference>
<dbReference type="EMBL" id="BMVU01000012">
    <property type="protein sequence ID" value="GGX74470.1"/>
    <property type="molecule type" value="Genomic_DNA"/>
</dbReference>